<evidence type="ECO:0000313" key="2">
    <source>
        <dbReference type="Proteomes" id="UP000192923"/>
    </source>
</evidence>
<evidence type="ECO:0000313" key="1">
    <source>
        <dbReference type="EMBL" id="SMF94210.1"/>
    </source>
</evidence>
<organism evidence="1 2">
    <name type="scientific">Methylomagnum ishizawai</name>
    <dbReference type="NCBI Taxonomy" id="1760988"/>
    <lineage>
        <taxon>Bacteria</taxon>
        <taxon>Pseudomonadati</taxon>
        <taxon>Pseudomonadota</taxon>
        <taxon>Gammaproteobacteria</taxon>
        <taxon>Methylococcales</taxon>
        <taxon>Methylococcaceae</taxon>
        <taxon>Methylomagnum</taxon>
    </lineage>
</organism>
<dbReference type="AlphaFoldDB" id="A0A1Y6CVG3"/>
<keyword evidence="2" id="KW-1185">Reference proteome</keyword>
<dbReference type="EMBL" id="FXAM01000001">
    <property type="protein sequence ID" value="SMF94210.1"/>
    <property type="molecule type" value="Genomic_DNA"/>
</dbReference>
<dbReference type="RefSeq" id="WP_085211390.1">
    <property type="nucleotide sequence ID" value="NZ_FXAM01000001.1"/>
</dbReference>
<dbReference type="Proteomes" id="UP000192923">
    <property type="component" value="Unassembled WGS sequence"/>
</dbReference>
<gene>
    <name evidence="1" type="ORF">SAMN02949497_1519</name>
</gene>
<proteinExistence type="predicted"/>
<reference evidence="1 2" key="1">
    <citation type="submission" date="2016-12" db="EMBL/GenBank/DDBJ databases">
        <authorList>
            <person name="Song W.-J."/>
            <person name="Kurnit D.M."/>
        </authorList>
    </citation>
    <scope>NUCLEOTIDE SEQUENCE [LARGE SCALE GENOMIC DNA]</scope>
    <source>
        <strain evidence="1 2">175</strain>
    </source>
</reference>
<sequence length="89" mass="10414">MGKVVEFPKSVWTRERILRDELYRLHDDRNPLYVLWKLFRWQGAFFDGAAVPDEYVAGALAILERYGDLRDREDFMEMALGMMPGDGAE</sequence>
<name>A0A1Y6CVG3_9GAMM</name>
<protein>
    <submittedName>
        <fullName evidence="1">Uncharacterized protein</fullName>
    </submittedName>
</protein>
<accession>A0A1Y6CVG3</accession>